<keyword evidence="1" id="KW-1133">Transmembrane helix</keyword>
<keyword evidence="1" id="KW-0812">Transmembrane</keyword>
<evidence type="ECO:0000313" key="3">
    <source>
        <dbReference type="Proteomes" id="UP000683246"/>
    </source>
</evidence>
<dbReference type="Pfam" id="PF04020">
    <property type="entry name" value="Phage_holin_4_2"/>
    <property type="match status" value="1"/>
</dbReference>
<evidence type="ECO:0000313" key="2">
    <source>
        <dbReference type="EMBL" id="QUI24923.1"/>
    </source>
</evidence>
<feature type="transmembrane region" description="Helical" evidence="1">
    <location>
        <begin position="89"/>
        <end position="108"/>
    </location>
</feature>
<evidence type="ECO:0000256" key="1">
    <source>
        <dbReference type="SAM" id="Phobius"/>
    </source>
</evidence>
<gene>
    <name evidence="2" type="ORF">HZI73_22700</name>
</gene>
<protein>
    <submittedName>
        <fullName evidence="2">Phage holin family protein</fullName>
    </submittedName>
</protein>
<accession>A0A8J8MPD3</accession>
<feature type="transmembrane region" description="Helical" evidence="1">
    <location>
        <begin position="60"/>
        <end position="83"/>
    </location>
</feature>
<proteinExistence type="predicted"/>
<dbReference type="AlphaFoldDB" id="A0A8J8MPD3"/>
<dbReference type="EMBL" id="CP058649">
    <property type="protein sequence ID" value="QUI24923.1"/>
    <property type="molecule type" value="Genomic_DNA"/>
</dbReference>
<dbReference type="RefSeq" id="WP_212695623.1">
    <property type="nucleotide sequence ID" value="NZ_CP058649.1"/>
</dbReference>
<reference evidence="2" key="1">
    <citation type="submission" date="2020-07" db="EMBL/GenBank/DDBJ databases">
        <title>Vallitalea pronyensis genome.</title>
        <authorList>
            <person name="Postec A."/>
        </authorList>
    </citation>
    <scope>NUCLEOTIDE SEQUENCE</scope>
    <source>
        <strain evidence="2">FatNI3</strain>
    </source>
</reference>
<dbReference type="Proteomes" id="UP000683246">
    <property type="component" value="Chromosome"/>
</dbReference>
<keyword evidence="1" id="KW-0472">Membrane</keyword>
<dbReference type="PANTHER" id="PTHR37309">
    <property type="entry name" value="SLR0284 PROTEIN"/>
    <property type="match status" value="1"/>
</dbReference>
<sequence length="121" mass="13891">MSKVMYKYIIIVLVLYGSASVFDQINIDQPSTAFLAGLVLIIINMLIKPLLWLVTLPVNIITFGLFSFVISAWMIMLMDWLVGGIQIQGFWFAALLSLIITLCNSLFIEANQRERRRRTYQ</sequence>
<feature type="transmembrane region" description="Helical" evidence="1">
    <location>
        <begin position="33"/>
        <end position="53"/>
    </location>
</feature>
<dbReference type="PANTHER" id="PTHR37309:SF1">
    <property type="entry name" value="SLR0284 PROTEIN"/>
    <property type="match status" value="1"/>
</dbReference>
<organism evidence="2 3">
    <name type="scientific">Vallitalea pronyensis</name>
    <dbReference type="NCBI Taxonomy" id="1348613"/>
    <lineage>
        <taxon>Bacteria</taxon>
        <taxon>Bacillati</taxon>
        <taxon>Bacillota</taxon>
        <taxon>Clostridia</taxon>
        <taxon>Lachnospirales</taxon>
        <taxon>Vallitaleaceae</taxon>
        <taxon>Vallitalea</taxon>
    </lineage>
</organism>
<keyword evidence="3" id="KW-1185">Reference proteome</keyword>
<name>A0A8J8MPD3_9FIRM</name>
<dbReference type="KEGG" id="vpy:HZI73_22700"/>
<dbReference type="InterPro" id="IPR007165">
    <property type="entry name" value="Phage_holin_4_2"/>
</dbReference>